<organism evidence="2">
    <name type="scientific">marine sediment metagenome</name>
    <dbReference type="NCBI Taxonomy" id="412755"/>
    <lineage>
        <taxon>unclassified sequences</taxon>
        <taxon>metagenomes</taxon>
        <taxon>ecological metagenomes</taxon>
    </lineage>
</organism>
<gene>
    <name evidence="2" type="ORF">S03H2_47750</name>
</gene>
<feature type="transmembrane region" description="Helical" evidence="1">
    <location>
        <begin position="90"/>
        <end position="110"/>
    </location>
</feature>
<protein>
    <submittedName>
        <fullName evidence="2">Uncharacterized protein</fullName>
    </submittedName>
</protein>
<reference evidence="2" key="1">
    <citation type="journal article" date="2014" name="Front. Microbiol.">
        <title>High frequency of phylogenetically diverse reductive dehalogenase-homologous genes in deep subseafloor sedimentary metagenomes.</title>
        <authorList>
            <person name="Kawai M."/>
            <person name="Futagami T."/>
            <person name="Toyoda A."/>
            <person name="Takaki Y."/>
            <person name="Nishi S."/>
            <person name="Hori S."/>
            <person name="Arai W."/>
            <person name="Tsubouchi T."/>
            <person name="Morono Y."/>
            <person name="Uchiyama I."/>
            <person name="Ito T."/>
            <person name="Fujiyama A."/>
            <person name="Inagaki F."/>
            <person name="Takami H."/>
        </authorList>
    </citation>
    <scope>NUCLEOTIDE SEQUENCE</scope>
    <source>
        <strain evidence="2">Expedition CK06-06</strain>
    </source>
</reference>
<dbReference type="AlphaFoldDB" id="X1JWA1"/>
<dbReference type="EMBL" id="BARU01030056">
    <property type="protein sequence ID" value="GAH74058.1"/>
    <property type="molecule type" value="Genomic_DNA"/>
</dbReference>
<accession>X1JWA1</accession>
<evidence type="ECO:0000313" key="2">
    <source>
        <dbReference type="EMBL" id="GAH74058.1"/>
    </source>
</evidence>
<keyword evidence="1" id="KW-0472">Membrane</keyword>
<name>X1JWA1_9ZZZZ</name>
<evidence type="ECO:0000256" key="1">
    <source>
        <dbReference type="SAM" id="Phobius"/>
    </source>
</evidence>
<feature type="transmembrane region" description="Helical" evidence="1">
    <location>
        <begin position="64"/>
        <end position="83"/>
    </location>
</feature>
<sequence>MYWMRYTALGIGIAFGILFLIFAIVEGLSGGFGGIPSPRDCALLLGPISMIAATAVAWNHQRIGGWWLITGGIATGILFTISLMARPMNLLWTLLVYPVPMLVAGALWVLHAKKLA</sequence>
<keyword evidence="1" id="KW-0812">Transmembrane</keyword>
<feature type="transmembrane region" description="Helical" evidence="1">
    <location>
        <begin position="6"/>
        <end position="29"/>
    </location>
</feature>
<keyword evidence="1" id="KW-1133">Transmembrane helix</keyword>
<comment type="caution">
    <text evidence="2">The sequence shown here is derived from an EMBL/GenBank/DDBJ whole genome shotgun (WGS) entry which is preliminary data.</text>
</comment>
<feature type="transmembrane region" description="Helical" evidence="1">
    <location>
        <begin position="41"/>
        <end position="58"/>
    </location>
</feature>
<proteinExistence type="predicted"/>